<reference evidence="7 8" key="1">
    <citation type="submission" date="2017-01" db="EMBL/GenBank/DDBJ databases">
        <title>Genome sequence of Rhodovulum viride JA756.</title>
        <authorList>
            <person name="Lakshmi K.V."/>
            <person name="Tushar L.D."/>
            <person name="Sasikala C."/>
            <person name="Venkataramana C."/>
        </authorList>
    </citation>
    <scope>NUCLEOTIDE SEQUENCE [LARGE SCALE GENOMIC DNA]</scope>
    <source>
        <strain evidence="7 8">JA756</strain>
    </source>
</reference>
<dbReference type="Gene3D" id="1.20.120.10">
    <property type="entry name" value="Cytochrome c/b562"/>
    <property type="match status" value="1"/>
</dbReference>
<evidence type="ECO:0000256" key="6">
    <source>
        <dbReference type="SAM" id="SignalP"/>
    </source>
</evidence>
<dbReference type="InterPro" id="IPR002321">
    <property type="entry name" value="Cyt_c_II"/>
</dbReference>
<keyword evidence="2" id="KW-0349">Heme</keyword>
<dbReference type="PROSITE" id="PS51009">
    <property type="entry name" value="CYTCII"/>
    <property type="match status" value="1"/>
</dbReference>
<keyword evidence="3" id="KW-0479">Metal-binding</keyword>
<evidence type="ECO:0008006" key="9">
    <source>
        <dbReference type="Google" id="ProtNLM"/>
    </source>
</evidence>
<evidence type="ECO:0000313" key="8">
    <source>
        <dbReference type="Proteomes" id="UP000248659"/>
    </source>
</evidence>
<evidence type="ECO:0000256" key="4">
    <source>
        <dbReference type="ARBA" id="ARBA00022982"/>
    </source>
</evidence>
<accession>A0ABX9DEN2</accession>
<protein>
    <recommendedName>
        <fullName evidence="9">Cytochrome c556</fullName>
    </recommendedName>
</protein>
<dbReference type="InterPro" id="IPR012127">
    <property type="entry name" value="Cyt_c_prime"/>
</dbReference>
<evidence type="ECO:0000256" key="3">
    <source>
        <dbReference type="ARBA" id="ARBA00022723"/>
    </source>
</evidence>
<gene>
    <name evidence="7" type="ORF">BYZ73_13470</name>
</gene>
<keyword evidence="1" id="KW-0813">Transport</keyword>
<feature type="chain" id="PRO_5047074497" description="Cytochrome c556" evidence="6">
    <location>
        <begin position="20"/>
        <end position="143"/>
    </location>
</feature>
<keyword evidence="6" id="KW-0732">Signal</keyword>
<dbReference type="InterPro" id="IPR010980">
    <property type="entry name" value="Cyt_c/b562"/>
</dbReference>
<dbReference type="Proteomes" id="UP000248659">
    <property type="component" value="Unassembled WGS sequence"/>
</dbReference>
<keyword evidence="8" id="KW-1185">Reference proteome</keyword>
<feature type="signal peptide" evidence="6">
    <location>
        <begin position="1"/>
        <end position="19"/>
    </location>
</feature>
<dbReference type="Pfam" id="PF01322">
    <property type="entry name" value="Cytochrom_C_2"/>
    <property type="match status" value="1"/>
</dbReference>
<evidence type="ECO:0000256" key="1">
    <source>
        <dbReference type="ARBA" id="ARBA00022448"/>
    </source>
</evidence>
<comment type="caution">
    <text evidence="7">The sequence shown here is derived from an EMBL/GenBank/DDBJ whole genome shotgun (WGS) entry which is preliminary data.</text>
</comment>
<sequence>MTKVTIFALAAAAATLAHAADATDPTVKARQEAMETIGKSMKTIADMAKGDAAFDSGAATAAAATIAETAAKVPGLFETPADDPESEAKPAIWTDFADFTEKSEALKAAASEADMASLDALRGSVGDIGKTCKSCHDDYRVKK</sequence>
<keyword evidence="5" id="KW-0408">Iron</keyword>
<organism evidence="7 8">
    <name type="scientific">Rhodovulum viride</name>
    <dbReference type="NCBI Taxonomy" id="1231134"/>
    <lineage>
        <taxon>Bacteria</taxon>
        <taxon>Pseudomonadati</taxon>
        <taxon>Pseudomonadota</taxon>
        <taxon>Alphaproteobacteria</taxon>
        <taxon>Rhodobacterales</taxon>
        <taxon>Paracoccaceae</taxon>
        <taxon>Rhodovulum</taxon>
    </lineage>
</organism>
<dbReference type="PIRSF" id="PIRSF000027">
    <property type="entry name" value="Cytc_c_prime"/>
    <property type="match status" value="1"/>
</dbReference>
<dbReference type="EMBL" id="MUAV01000015">
    <property type="protein sequence ID" value="RAP40816.1"/>
    <property type="molecule type" value="Genomic_DNA"/>
</dbReference>
<evidence type="ECO:0000256" key="2">
    <source>
        <dbReference type="ARBA" id="ARBA00022617"/>
    </source>
</evidence>
<keyword evidence="4" id="KW-0249">Electron transport</keyword>
<name>A0ABX9DEN2_9RHOB</name>
<dbReference type="SUPFAM" id="SSF47175">
    <property type="entry name" value="Cytochromes"/>
    <property type="match status" value="1"/>
</dbReference>
<evidence type="ECO:0000313" key="7">
    <source>
        <dbReference type="EMBL" id="RAP40816.1"/>
    </source>
</evidence>
<evidence type="ECO:0000256" key="5">
    <source>
        <dbReference type="ARBA" id="ARBA00023004"/>
    </source>
</evidence>
<proteinExistence type="predicted"/>